<dbReference type="EMBL" id="WWCW01000090">
    <property type="protein sequence ID" value="MYM89829.1"/>
    <property type="molecule type" value="Genomic_DNA"/>
</dbReference>
<feature type="transmembrane region" description="Helical" evidence="1">
    <location>
        <begin position="348"/>
        <end position="370"/>
    </location>
</feature>
<reference evidence="3 4" key="1">
    <citation type="submission" date="2020-01" db="EMBL/GenBank/DDBJ databases">
        <title>Novel species isolated from a subtropical stream in China.</title>
        <authorList>
            <person name="Lu H."/>
        </authorList>
    </citation>
    <scope>NUCLEOTIDE SEQUENCE [LARGE SCALE GENOMIC DNA]</scope>
    <source>
        <strain evidence="3 4">FT82W</strain>
    </source>
</reference>
<accession>A0A845GAK3</accession>
<evidence type="ECO:0000256" key="1">
    <source>
        <dbReference type="SAM" id="Phobius"/>
    </source>
</evidence>
<dbReference type="GO" id="GO:0004016">
    <property type="term" value="F:adenylate cyclase activity"/>
    <property type="evidence" value="ECO:0007669"/>
    <property type="project" value="UniProtKB-ARBA"/>
</dbReference>
<keyword evidence="1" id="KW-0472">Membrane</keyword>
<dbReference type="InterPro" id="IPR029787">
    <property type="entry name" value="Nucleotide_cyclase"/>
</dbReference>
<dbReference type="PANTHER" id="PTHR43081">
    <property type="entry name" value="ADENYLATE CYCLASE, TERMINAL-DIFFERENTIATION SPECIFIC-RELATED"/>
    <property type="match status" value="1"/>
</dbReference>
<keyword evidence="1" id="KW-0812">Transmembrane</keyword>
<evidence type="ECO:0000313" key="4">
    <source>
        <dbReference type="Proteomes" id="UP000470302"/>
    </source>
</evidence>
<evidence type="ECO:0000259" key="2">
    <source>
        <dbReference type="PROSITE" id="PS50125"/>
    </source>
</evidence>
<organism evidence="3 4">
    <name type="scientific">Duganella vulcania</name>
    <dbReference type="NCBI Taxonomy" id="2692166"/>
    <lineage>
        <taxon>Bacteria</taxon>
        <taxon>Pseudomonadati</taxon>
        <taxon>Pseudomonadota</taxon>
        <taxon>Betaproteobacteria</taxon>
        <taxon>Burkholderiales</taxon>
        <taxon>Oxalobacteraceae</taxon>
        <taxon>Telluria group</taxon>
        <taxon>Duganella</taxon>
    </lineage>
</organism>
<dbReference type="PANTHER" id="PTHR43081:SF1">
    <property type="entry name" value="ADENYLATE CYCLASE, TERMINAL-DIFFERENTIATION SPECIFIC"/>
    <property type="match status" value="1"/>
</dbReference>
<feature type="transmembrane region" description="Helical" evidence="1">
    <location>
        <begin position="322"/>
        <end position="341"/>
    </location>
</feature>
<sequence length="624" mass="67428">MFFARPLGGRPNLISPAILRIPFPSTTVARSCIAVAALLITAWVQWDHDGAAQRLDNWLRDRSTQMRASAQPEQRMLLVDIDETSLERYPWPWPRTRMAEMVEALLADGARGVALDILQEKPADAAGDARMAMLAQHAPLVVAQLFDFSQREDPLHSGVLSGGMPGALPGGVPAHGYIANHAGLAQASHFGNIGVAPDPDGVLRRVPMLTVYNGRSYPTLSRALFDCCAGGRPLPDTATGWVRIPYTRDWPAYDVAKAADLLDQRVPPELIQGRLVLIGSSALSIGDRVATPLGALSAGLMVHASMLTGLLDRQAGLAPAPWPGSLIALLFCLAVTALSTYTLPRRTAAVNVTLLAASSALWLPLAYAIAPHDASFGPSGPLLSNLFLLLVAVPFHWQQAQTRSRRLLDTLRQYVAGDVVDELLRSNLQDPLAPRQLDVTTLIADMEGYTTHVESLPVEEAARLTTEFLDCLTRPVLAMRGTLDKYTGDGMVAFWGAPLPNPDHANLALDAARAMLEAVRHLNTRRAAAGQPPLRVRIGIESGLAMAGDFGTAMRSIYTAVGDSVNTASRLEQAARDYPYDIIIGEGTVSRASRHRFRQLGQRTLRGKEHPINLYTLEDAPCAP</sequence>
<dbReference type="Gene3D" id="3.30.70.1230">
    <property type="entry name" value="Nucleotide cyclase"/>
    <property type="match status" value="1"/>
</dbReference>
<dbReference type="Pfam" id="PF05226">
    <property type="entry name" value="CHASE2"/>
    <property type="match status" value="1"/>
</dbReference>
<dbReference type="PROSITE" id="PS50125">
    <property type="entry name" value="GUANYLATE_CYCLASE_2"/>
    <property type="match status" value="1"/>
</dbReference>
<gene>
    <name evidence="3" type="ORF">GTP91_21940</name>
</gene>
<name>A0A845GAK3_9BURK</name>
<dbReference type="GO" id="GO:0035556">
    <property type="term" value="P:intracellular signal transduction"/>
    <property type="evidence" value="ECO:0007669"/>
    <property type="project" value="InterPro"/>
</dbReference>
<comment type="caution">
    <text evidence="3">The sequence shown here is derived from an EMBL/GenBank/DDBJ whole genome shotgun (WGS) entry which is preliminary data.</text>
</comment>
<dbReference type="AlphaFoldDB" id="A0A845GAK3"/>
<feature type="domain" description="Guanylate cyclase" evidence="2">
    <location>
        <begin position="440"/>
        <end position="572"/>
    </location>
</feature>
<dbReference type="InterPro" id="IPR001054">
    <property type="entry name" value="A/G_cyclase"/>
</dbReference>
<dbReference type="CDD" id="cd07302">
    <property type="entry name" value="CHD"/>
    <property type="match status" value="1"/>
</dbReference>
<feature type="transmembrane region" description="Helical" evidence="1">
    <location>
        <begin position="376"/>
        <end position="397"/>
    </location>
</feature>
<proteinExistence type="predicted"/>
<evidence type="ECO:0000313" key="3">
    <source>
        <dbReference type="EMBL" id="MYM89829.1"/>
    </source>
</evidence>
<keyword evidence="1" id="KW-1133">Transmembrane helix</keyword>
<dbReference type="InterPro" id="IPR007890">
    <property type="entry name" value="CHASE2"/>
</dbReference>
<dbReference type="GO" id="GO:0009190">
    <property type="term" value="P:cyclic nucleotide biosynthetic process"/>
    <property type="evidence" value="ECO:0007669"/>
    <property type="project" value="InterPro"/>
</dbReference>
<dbReference type="SMART" id="SM01080">
    <property type="entry name" value="CHASE2"/>
    <property type="match status" value="1"/>
</dbReference>
<dbReference type="SUPFAM" id="SSF55073">
    <property type="entry name" value="Nucleotide cyclase"/>
    <property type="match status" value="1"/>
</dbReference>
<dbReference type="Proteomes" id="UP000470302">
    <property type="component" value="Unassembled WGS sequence"/>
</dbReference>
<dbReference type="InterPro" id="IPR050697">
    <property type="entry name" value="Adenylyl/Guanylyl_Cyclase_3/4"/>
</dbReference>
<protein>
    <submittedName>
        <fullName evidence="3">CHASE2 domain-containing protein</fullName>
    </submittedName>
</protein>
<dbReference type="Pfam" id="PF00211">
    <property type="entry name" value="Guanylate_cyc"/>
    <property type="match status" value="1"/>
</dbReference>
<dbReference type="SMART" id="SM00044">
    <property type="entry name" value="CYCc"/>
    <property type="match status" value="1"/>
</dbReference>